<reference evidence="2 3" key="1">
    <citation type="journal article" date="2012" name="BMC Genomics">
        <title>Comparative genomic analysis and phylogenetic position of Theileria equi.</title>
        <authorList>
            <person name="Kappmeyer L.S."/>
            <person name="Thiagarajan M."/>
            <person name="Herndon D.R."/>
            <person name="Ramsay J.D."/>
            <person name="Caler E."/>
            <person name="Djikeng A."/>
            <person name="Gillespie J.J."/>
            <person name="Lau A.O."/>
            <person name="Roalson E.H."/>
            <person name="Silva J.C."/>
            <person name="Silva M.G."/>
            <person name="Suarez C.E."/>
            <person name="Ueti M.W."/>
            <person name="Nene V.M."/>
            <person name="Mealey R.H."/>
            <person name="Knowles D.P."/>
            <person name="Brayton K.A."/>
        </authorList>
    </citation>
    <scope>NUCLEOTIDE SEQUENCE [LARGE SCALE GENOMIC DNA]</scope>
    <source>
        <strain evidence="2 3">WA</strain>
    </source>
</reference>
<dbReference type="VEuPathDB" id="PiroplasmaDB:BEWA_028590"/>
<evidence type="ECO:0000313" key="2">
    <source>
        <dbReference type="EMBL" id="AFZ80009.1"/>
    </source>
</evidence>
<feature type="compositionally biased region" description="Basic residues" evidence="1">
    <location>
        <begin position="1"/>
        <end position="10"/>
    </location>
</feature>
<gene>
    <name evidence="2" type="ORF">BEWA_028590</name>
</gene>
<dbReference type="GeneID" id="15806254"/>
<evidence type="ECO:0000256" key="1">
    <source>
        <dbReference type="SAM" id="MobiDB-lite"/>
    </source>
</evidence>
<feature type="region of interest" description="Disordered" evidence="1">
    <location>
        <begin position="1"/>
        <end position="20"/>
    </location>
</feature>
<proteinExistence type="predicted"/>
<name>L0AYP9_THEEQ</name>
<dbReference type="Proteomes" id="UP000031512">
    <property type="component" value="Chromosome 1"/>
</dbReference>
<sequence length="350" mass="40180">MYIANIRRKSTNGGTDGNEGTCIKGDDASLSNVSSDLKDQCYKHYIHTGRPRITHIKYGEKDLIIADEYINLADKHKPITNVSVYFNVKHDGGDEIKKPLLLKLKIKNNGNNPWYENTGDSKTWRRISGTRVNPFYKGSIPTQALKEKLNKVACKLHNLHFLDIYKTKDYECPCGTAKVKVTEDKTGGGIPGYIKYEYSYTSNKNSVRYKNLNLKWKNNGENKYDETFPLVRKDTPNLTVYYCKEDEKRKKKPLLMQVSLGRNFGGIPIPLGNDGDPYNSTWTVIEDIDYLLTPPDELRDKLQELKHKLFRPVIINITEEGKYTNPYCKSDGCKQQITYPVRTGLLYVRD</sequence>
<dbReference type="eggNOG" id="KOG1366">
    <property type="taxonomic scope" value="Eukaryota"/>
</dbReference>
<dbReference type="KEGG" id="beq:BEWA_028590"/>
<dbReference type="AlphaFoldDB" id="L0AYP9"/>
<protein>
    <submittedName>
        <fullName evidence="2">Uncharacterized protein</fullName>
    </submittedName>
</protein>
<dbReference type="EMBL" id="CP001669">
    <property type="protein sequence ID" value="AFZ80009.1"/>
    <property type="molecule type" value="Genomic_DNA"/>
</dbReference>
<keyword evidence="3" id="KW-1185">Reference proteome</keyword>
<evidence type="ECO:0000313" key="3">
    <source>
        <dbReference type="Proteomes" id="UP000031512"/>
    </source>
</evidence>
<dbReference type="STRING" id="1537102.L0AYP9"/>
<accession>L0AYP9</accession>
<organism evidence="2 3">
    <name type="scientific">Theileria equi strain WA</name>
    <dbReference type="NCBI Taxonomy" id="1537102"/>
    <lineage>
        <taxon>Eukaryota</taxon>
        <taxon>Sar</taxon>
        <taxon>Alveolata</taxon>
        <taxon>Apicomplexa</taxon>
        <taxon>Aconoidasida</taxon>
        <taxon>Piroplasmida</taxon>
        <taxon>Theileriidae</taxon>
        <taxon>Theileria</taxon>
    </lineage>
</organism>
<dbReference type="RefSeq" id="XP_004829675.1">
    <property type="nucleotide sequence ID" value="XM_004829618.1"/>
</dbReference>